<evidence type="ECO:0000313" key="9">
    <source>
        <dbReference type="EMBL" id="OCT54540.1"/>
    </source>
</evidence>
<evidence type="ECO:0000256" key="1">
    <source>
        <dbReference type="ARBA" id="ARBA00004141"/>
    </source>
</evidence>
<dbReference type="PANTHER" id="PTHR23504">
    <property type="entry name" value="MAJOR FACILITATOR SUPERFAMILY DOMAIN-CONTAINING PROTEIN 10"/>
    <property type="match status" value="1"/>
</dbReference>
<evidence type="ECO:0000256" key="5">
    <source>
        <dbReference type="ARBA" id="ARBA00023136"/>
    </source>
</evidence>
<reference evidence="10" key="1">
    <citation type="submission" date="2015-07" db="EMBL/GenBank/DDBJ databases">
        <authorList>
            <person name="Teixeira M.M."/>
            <person name="Souza R.C."/>
            <person name="Almeida L.G."/>
            <person name="Vicente V.A."/>
            <person name="de Hoog S."/>
            <person name="Bocca A.L."/>
            <person name="de Almeida S.R."/>
            <person name="Vasconcelos A.T."/>
            <person name="Felipe M.S."/>
        </authorList>
    </citation>
    <scope>NUCLEOTIDE SEQUENCE [LARGE SCALE GENOMIC DNA]</scope>
    <source>
        <strain evidence="10">KSF</strain>
    </source>
</reference>
<proteinExistence type="predicted"/>
<dbReference type="VEuPathDB" id="FungiDB:G647_10116"/>
<feature type="transmembrane region" description="Helical" evidence="7">
    <location>
        <begin position="464"/>
        <end position="489"/>
    </location>
</feature>
<comment type="subcellular location">
    <subcellularLocation>
        <location evidence="1">Membrane</location>
        <topology evidence="1">Multi-pass membrane protein</topology>
    </subcellularLocation>
</comment>
<keyword evidence="5 7" id="KW-0472">Membrane</keyword>
<dbReference type="GO" id="GO:0016020">
    <property type="term" value="C:membrane"/>
    <property type="evidence" value="ECO:0007669"/>
    <property type="project" value="UniProtKB-SubCell"/>
</dbReference>
<dbReference type="SUPFAM" id="SSF103473">
    <property type="entry name" value="MFS general substrate transporter"/>
    <property type="match status" value="1"/>
</dbReference>
<dbReference type="GO" id="GO:0022857">
    <property type="term" value="F:transmembrane transporter activity"/>
    <property type="evidence" value="ECO:0007669"/>
    <property type="project" value="InterPro"/>
</dbReference>
<evidence type="ECO:0000256" key="7">
    <source>
        <dbReference type="SAM" id="Phobius"/>
    </source>
</evidence>
<dbReference type="Gene3D" id="1.20.1250.20">
    <property type="entry name" value="MFS general substrate transporter like domains"/>
    <property type="match status" value="1"/>
</dbReference>
<dbReference type="Pfam" id="PF07690">
    <property type="entry name" value="MFS_1"/>
    <property type="match status" value="1"/>
</dbReference>
<dbReference type="InterPro" id="IPR020846">
    <property type="entry name" value="MFS_dom"/>
</dbReference>
<feature type="compositionally biased region" description="Polar residues" evidence="6">
    <location>
        <begin position="28"/>
        <end position="46"/>
    </location>
</feature>
<feature type="transmembrane region" description="Helical" evidence="7">
    <location>
        <begin position="501"/>
        <end position="520"/>
    </location>
</feature>
<dbReference type="InterPro" id="IPR011701">
    <property type="entry name" value="MFS"/>
</dbReference>
<sequence>MTSADNIEGGTAVRVDETTALLAPSPKQPTSRENGGESQTSSSGTDTAEDKPLPKDQILYLCFARFVEPVAFFCIFPFVNQMIWETGEVAETDVGFYSGLILMDDLKESLFSLTQMCLMILWGKAADHFGRKPVLVSSLAGVAVATATFGLSRTIWQMIVFRCFAGIFAGTVLTIRTMITENSTPQTQARAFSFFAFTGNLGIFLGPAIGGALAKPATVYPSIFGKIKFFRDYPYALPTFVTGSIGAIATITSAFGLKEASPSRSTLVKKGDTTESGPPKKMSMLELLRSPNVTITLFIYAYIMILAFSYTAIVSYTDPRATWPPWGELDAHPGSVSASTKTGLQVPVFFFTPVHLGGLGFSPLLISIFMGLGGLSQSLWLLIAFPWLQARFGTKWVMKLCALAYPFFFVFYPMCNMLLRWQMTAAFWAIAPVASVVGSGVAMSFTGIQLVLNDVSPGPEVLGTLNAVALTLVSGLRAFSPALFASLFATSVRSGVSGGHVIWILMVCLAAGFSFLSQWVPEPVQAESKSGSHMENGRTEEGNEQ</sequence>
<dbReference type="InterPro" id="IPR001958">
    <property type="entry name" value="Tet-R_TetA/multi-R_MdtG-like"/>
</dbReference>
<dbReference type="InterPro" id="IPR036259">
    <property type="entry name" value="MFS_trans_sf"/>
</dbReference>
<feature type="transmembrane region" description="Helical" evidence="7">
    <location>
        <begin position="191"/>
        <end position="213"/>
    </location>
</feature>
<dbReference type="AlphaFoldDB" id="A0A1C1D1J5"/>
<evidence type="ECO:0000256" key="2">
    <source>
        <dbReference type="ARBA" id="ARBA00022448"/>
    </source>
</evidence>
<feature type="compositionally biased region" description="Basic and acidic residues" evidence="6">
    <location>
        <begin position="530"/>
        <end position="545"/>
    </location>
</feature>
<gene>
    <name evidence="9" type="ORF">CLCR_00814</name>
</gene>
<feature type="transmembrane region" description="Helical" evidence="7">
    <location>
        <begin position="233"/>
        <end position="257"/>
    </location>
</feature>
<feature type="region of interest" description="Disordered" evidence="6">
    <location>
        <begin position="1"/>
        <end position="50"/>
    </location>
</feature>
<dbReference type="CDD" id="cd17330">
    <property type="entry name" value="MFS_SLC46_TetA_like"/>
    <property type="match status" value="1"/>
</dbReference>
<feature type="region of interest" description="Disordered" evidence="6">
    <location>
        <begin position="526"/>
        <end position="545"/>
    </location>
</feature>
<feature type="transmembrane region" description="Helical" evidence="7">
    <location>
        <begin position="400"/>
        <end position="419"/>
    </location>
</feature>
<dbReference type="EMBL" id="LGRB01000004">
    <property type="protein sequence ID" value="OCT54540.1"/>
    <property type="molecule type" value="Genomic_DNA"/>
</dbReference>
<keyword evidence="10" id="KW-1185">Reference proteome</keyword>
<dbReference type="PANTHER" id="PTHR23504:SF3">
    <property type="entry name" value="MAJOR FACILITATOR SUPERFAMILY (MFS) PROFILE DOMAIN-CONTAINING PROTEIN"/>
    <property type="match status" value="1"/>
</dbReference>
<keyword evidence="4 7" id="KW-1133">Transmembrane helix</keyword>
<protein>
    <recommendedName>
        <fullName evidence="8">Major facilitator superfamily (MFS) profile domain-containing protein</fullName>
    </recommendedName>
</protein>
<dbReference type="Proteomes" id="UP000094526">
    <property type="component" value="Unassembled WGS sequence"/>
</dbReference>
<feature type="domain" description="Major facilitator superfamily (MFS) profile" evidence="8">
    <location>
        <begin position="57"/>
        <end position="524"/>
    </location>
</feature>
<dbReference type="VEuPathDB" id="FungiDB:CLCR_00814"/>
<evidence type="ECO:0000313" key="10">
    <source>
        <dbReference type="Proteomes" id="UP000094526"/>
    </source>
</evidence>
<name>A0A1C1D1J5_9EURO</name>
<comment type="caution">
    <text evidence="9">The sequence shown here is derived from an EMBL/GenBank/DDBJ whole genome shotgun (WGS) entry which is preliminary data.</text>
</comment>
<organism evidence="9 10">
    <name type="scientific">Cladophialophora carrionii</name>
    <dbReference type="NCBI Taxonomy" id="86049"/>
    <lineage>
        <taxon>Eukaryota</taxon>
        <taxon>Fungi</taxon>
        <taxon>Dikarya</taxon>
        <taxon>Ascomycota</taxon>
        <taxon>Pezizomycotina</taxon>
        <taxon>Eurotiomycetes</taxon>
        <taxon>Chaetothyriomycetidae</taxon>
        <taxon>Chaetothyriales</taxon>
        <taxon>Herpotrichiellaceae</taxon>
        <taxon>Cladophialophora</taxon>
    </lineage>
</organism>
<dbReference type="PROSITE" id="PS50850">
    <property type="entry name" value="MFS"/>
    <property type="match status" value="1"/>
</dbReference>
<feature type="transmembrane region" description="Helical" evidence="7">
    <location>
        <begin position="293"/>
        <end position="316"/>
    </location>
</feature>
<evidence type="ECO:0000256" key="3">
    <source>
        <dbReference type="ARBA" id="ARBA00022692"/>
    </source>
</evidence>
<accession>A0A1C1D1J5</accession>
<feature type="transmembrane region" description="Helical" evidence="7">
    <location>
        <begin position="159"/>
        <end position="179"/>
    </location>
</feature>
<evidence type="ECO:0000259" key="8">
    <source>
        <dbReference type="PROSITE" id="PS50850"/>
    </source>
</evidence>
<dbReference type="PRINTS" id="PR01035">
    <property type="entry name" value="TCRTETA"/>
</dbReference>
<evidence type="ECO:0000256" key="4">
    <source>
        <dbReference type="ARBA" id="ARBA00022989"/>
    </source>
</evidence>
<feature type="transmembrane region" description="Helical" evidence="7">
    <location>
        <begin position="425"/>
        <end position="452"/>
    </location>
</feature>
<keyword evidence="3 7" id="KW-0812">Transmembrane</keyword>
<feature type="transmembrane region" description="Helical" evidence="7">
    <location>
        <begin position="134"/>
        <end position="153"/>
    </location>
</feature>
<dbReference type="OrthoDB" id="419616at2759"/>
<evidence type="ECO:0000256" key="6">
    <source>
        <dbReference type="SAM" id="MobiDB-lite"/>
    </source>
</evidence>
<keyword evidence="2" id="KW-0813">Transport</keyword>